<evidence type="ECO:0000313" key="3">
    <source>
        <dbReference type="EMBL" id="ROQ30040.1"/>
    </source>
</evidence>
<dbReference type="InterPro" id="IPR029058">
    <property type="entry name" value="AB_hydrolase_fold"/>
</dbReference>
<dbReference type="Pfam" id="PF12697">
    <property type="entry name" value="Abhydrolase_6"/>
    <property type="match status" value="1"/>
</dbReference>
<accession>A0A3N1PTI0</accession>
<gene>
    <name evidence="3" type="ORF">EDC28_102430</name>
</gene>
<reference evidence="3 4" key="1">
    <citation type="submission" date="2018-11" db="EMBL/GenBank/DDBJ databases">
        <title>Genomic Encyclopedia of Type Strains, Phase IV (KMG-IV): sequencing the most valuable type-strain genomes for metagenomic binning, comparative biology and taxonomic classification.</title>
        <authorList>
            <person name="Goeker M."/>
        </authorList>
    </citation>
    <scope>NUCLEOTIDE SEQUENCE [LARGE SCALE GENOMIC DNA]</scope>
    <source>
        <strain evidence="3 4">DSM 21945</strain>
    </source>
</reference>
<feature type="domain" description="AB hydrolase-1" evidence="2">
    <location>
        <begin position="34"/>
        <end position="222"/>
    </location>
</feature>
<dbReference type="STRING" id="584787.GCA_001247655_00555"/>
<proteinExistence type="predicted"/>
<dbReference type="GO" id="GO:0016020">
    <property type="term" value="C:membrane"/>
    <property type="evidence" value="ECO:0007669"/>
    <property type="project" value="TreeGrafter"/>
</dbReference>
<evidence type="ECO:0000259" key="2">
    <source>
        <dbReference type="Pfam" id="PF12697"/>
    </source>
</evidence>
<evidence type="ECO:0000313" key="4">
    <source>
        <dbReference type="Proteomes" id="UP000268033"/>
    </source>
</evidence>
<dbReference type="PANTHER" id="PTHR43798">
    <property type="entry name" value="MONOACYLGLYCEROL LIPASE"/>
    <property type="match status" value="1"/>
</dbReference>
<protein>
    <submittedName>
        <fullName evidence="3">Pimeloyl-ACP methyl ester carboxylesterase</fullName>
    </submittedName>
</protein>
<organism evidence="3 4">
    <name type="scientific">Gallaecimonas pentaromativorans</name>
    <dbReference type="NCBI Taxonomy" id="584787"/>
    <lineage>
        <taxon>Bacteria</taxon>
        <taxon>Pseudomonadati</taxon>
        <taxon>Pseudomonadota</taxon>
        <taxon>Gammaproteobacteria</taxon>
        <taxon>Enterobacterales</taxon>
        <taxon>Gallaecimonadaceae</taxon>
        <taxon>Gallaecimonas</taxon>
    </lineage>
</organism>
<dbReference type="Gene3D" id="3.40.50.1820">
    <property type="entry name" value="alpha/beta hydrolase"/>
    <property type="match status" value="1"/>
</dbReference>
<keyword evidence="4" id="KW-1185">Reference proteome</keyword>
<evidence type="ECO:0000256" key="1">
    <source>
        <dbReference type="ARBA" id="ARBA00022801"/>
    </source>
</evidence>
<dbReference type="SUPFAM" id="SSF53474">
    <property type="entry name" value="alpha/beta-Hydrolases"/>
    <property type="match status" value="1"/>
</dbReference>
<dbReference type="Proteomes" id="UP000268033">
    <property type="component" value="Unassembled WGS sequence"/>
</dbReference>
<sequence>MTLPLLFFPGTQCDERVFLPLWRLMSIDDRRYVPLQWAETLEQMLSLADYGAEGDKVHLLGFSMGGYIASRFALDNPAQVASLTLIGFDAAGLSPQEEAQRAQIIKSLERGQFKPMSEARLAMMVGDKSPLAVEAKATIREMEQDLGGSVVRYHMMAASNRPDLRPALAKAPFPINIIASSDDRMASVEALKVMHQRIGHSHFEEVSDSGHMLPLEQPQKLATLLTTLITD</sequence>
<dbReference type="AlphaFoldDB" id="A0A3N1PTI0"/>
<dbReference type="InterPro" id="IPR050266">
    <property type="entry name" value="AB_hydrolase_sf"/>
</dbReference>
<dbReference type="RefSeq" id="WP_123420854.1">
    <property type="nucleotide sequence ID" value="NZ_RJUL01000002.1"/>
</dbReference>
<name>A0A3N1PTI0_9GAMM</name>
<dbReference type="InterPro" id="IPR000073">
    <property type="entry name" value="AB_hydrolase_1"/>
</dbReference>
<keyword evidence="1" id="KW-0378">Hydrolase</keyword>
<comment type="caution">
    <text evidence="3">The sequence shown here is derived from an EMBL/GenBank/DDBJ whole genome shotgun (WGS) entry which is preliminary data.</text>
</comment>
<dbReference type="PANTHER" id="PTHR43798:SF31">
    <property type="entry name" value="AB HYDROLASE SUPERFAMILY PROTEIN YCLE"/>
    <property type="match status" value="1"/>
</dbReference>
<dbReference type="EMBL" id="RJUL01000002">
    <property type="protein sequence ID" value="ROQ30040.1"/>
    <property type="molecule type" value="Genomic_DNA"/>
</dbReference>
<dbReference type="GO" id="GO:0016787">
    <property type="term" value="F:hydrolase activity"/>
    <property type="evidence" value="ECO:0007669"/>
    <property type="project" value="UniProtKB-KW"/>
</dbReference>